<dbReference type="CDD" id="cd02696">
    <property type="entry name" value="MurNAc-LAA"/>
    <property type="match status" value="1"/>
</dbReference>
<evidence type="ECO:0000313" key="3">
    <source>
        <dbReference type="EMBL" id="EST12788.1"/>
    </source>
</evidence>
<dbReference type="EMBL" id="AWTC01000003">
    <property type="protein sequence ID" value="EST12788.1"/>
    <property type="molecule type" value="Genomic_DNA"/>
</dbReference>
<evidence type="ECO:0000313" key="4">
    <source>
        <dbReference type="Proteomes" id="UP000018296"/>
    </source>
</evidence>
<dbReference type="InterPro" id="IPR002508">
    <property type="entry name" value="MurNAc-LAA_cat"/>
</dbReference>
<organism evidence="3 4">
    <name type="scientific">Sporolactobacillus laevolacticus DSM 442</name>
    <dbReference type="NCBI Taxonomy" id="1395513"/>
    <lineage>
        <taxon>Bacteria</taxon>
        <taxon>Bacillati</taxon>
        <taxon>Bacillota</taxon>
        <taxon>Bacilli</taxon>
        <taxon>Bacillales</taxon>
        <taxon>Sporolactobacillaceae</taxon>
        <taxon>Sporolactobacillus</taxon>
    </lineage>
</organism>
<dbReference type="eggNOG" id="COG0860">
    <property type="taxonomic scope" value="Bacteria"/>
</dbReference>
<feature type="compositionally biased region" description="Low complexity" evidence="1">
    <location>
        <begin position="178"/>
        <end position="192"/>
    </location>
</feature>
<sequence>MANYSIHAGHNANVPGAQGYIREEVIDRQIKDATIKYLRAAGQTVYDDTDEQGKTQNENLSSIVRKINAHSGLALAVSIHLNAGGGAGIEVYQYDSKTDTVAARVLNKIYAVTRLRNRGQKKNQSLYVLRHSKPPAILIECGFVDTKTDAEIVTAKTDVIGKAIAEGILGKDINKENQSSQPSKSASVKPVPSRTPLNRSDILFKKSDKGFAVRTLQQDLIKAGYSVGKSGADGVFGPATENAVRVLQKDYKLLVDGIVGVETRAALSKALEKKKKQPKPPDSAIAPYPETLIKRGSSGKGVERIQRVLSIHVDGIFGAKTEAAVKAYQKRHNLTADGIVGPQTWISMFKKS</sequence>
<feature type="domain" description="MurNAc-LAA" evidence="2">
    <location>
        <begin position="61"/>
        <end position="169"/>
    </location>
</feature>
<dbReference type="PANTHER" id="PTHR30404">
    <property type="entry name" value="N-ACETYLMURAMOYL-L-ALANINE AMIDASE"/>
    <property type="match status" value="1"/>
</dbReference>
<accession>V6IZ31</accession>
<dbReference type="SMART" id="SM00646">
    <property type="entry name" value="Ami_3"/>
    <property type="match status" value="1"/>
</dbReference>
<reference evidence="3 4" key="1">
    <citation type="journal article" date="2013" name="Genome Announc.">
        <title>Genome Sequence of Sporolactobacillus laevolacticus DSM442, an Efficient Polymer-Grade D-Lactate Producer from Agricultural Waste Cottonseed as a Nitrogen Source.</title>
        <authorList>
            <person name="Wang H."/>
            <person name="Wang L."/>
            <person name="Ju J."/>
            <person name="Yu B."/>
            <person name="Ma Y."/>
        </authorList>
    </citation>
    <scope>NUCLEOTIDE SEQUENCE [LARGE SCALE GENOMIC DNA]</scope>
    <source>
        <strain evidence="3 4">DSM 442</strain>
    </source>
</reference>
<dbReference type="AlphaFoldDB" id="V6IZ31"/>
<dbReference type="Gene3D" id="1.10.101.10">
    <property type="entry name" value="PGBD-like superfamily/PGBD"/>
    <property type="match status" value="2"/>
</dbReference>
<dbReference type="SUPFAM" id="SSF53187">
    <property type="entry name" value="Zn-dependent exopeptidases"/>
    <property type="match status" value="1"/>
</dbReference>
<dbReference type="PATRIC" id="fig|1395513.3.peg.779"/>
<dbReference type="Proteomes" id="UP000018296">
    <property type="component" value="Unassembled WGS sequence"/>
</dbReference>
<dbReference type="InterPro" id="IPR036366">
    <property type="entry name" value="PGBDSf"/>
</dbReference>
<dbReference type="GO" id="GO:0009253">
    <property type="term" value="P:peptidoglycan catabolic process"/>
    <property type="evidence" value="ECO:0007669"/>
    <property type="project" value="InterPro"/>
</dbReference>
<gene>
    <name evidence="3" type="ORF">P343_03810</name>
</gene>
<feature type="region of interest" description="Disordered" evidence="1">
    <location>
        <begin position="174"/>
        <end position="194"/>
    </location>
</feature>
<dbReference type="RefSeq" id="WP_023509069.1">
    <property type="nucleotide sequence ID" value="NZ_AWTC01000003.1"/>
</dbReference>
<evidence type="ECO:0000259" key="2">
    <source>
        <dbReference type="SMART" id="SM00646"/>
    </source>
</evidence>
<dbReference type="GO" id="GO:0030288">
    <property type="term" value="C:outer membrane-bounded periplasmic space"/>
    <property type="evidence" value="ECO:0007669"/>
    <property type="project" value="TreeGrafter"/>
</dbReference>
<dbReference type="InterPro" id="IPR002477">
    <property type="entry name" value="Peptidoglycan-bd-like"/>
</dbReference>
<proteinExistence type="predicted"/>
<name>V6IZ31_9BACL</name>
<dbReference type="Pfam" id="PF01520">
    <property type="entry name" value="Amidase_3"/>
    <property type="match status" value="1"/>
</dbReference>
<comment type="caution">
    <text evidence="3">The sequence shown here is derived from an EMBL/GenBank/DDBJ whole genome shotgun (WGS) entry which is preliminary data.</text>
</comment>
<dbReference type="Pfam" id="PF01471">
    <property type="entry name" value="PG_binding_1"/>
    <property type="match status" value="2"/>
</dbReference>
<protein>
    <submittedName>
        <fullName evidence="3">N-acetylmuramoyl-L-alanine amidase</fullName>
    </submittedName>
</protein>
<dbReference type="eggNOG" id="COG3409">
    <property type="taxonomic scope" value="Bacteria"/>
</dbReference>
<dbReference type="OrthoDB" id="9763643at2"/>
<dbReference type="Gene3D" id="3.40.630.40">
    <property type="entry name" value="Zn-dependent exopeptidases"/>
    <property type="match status" value="1"/>
</dbReference>
<dbReference type="SUPFAM" id="SSF47090">
    <property type="entry name" value="PGBD-like"/>
    <property type="match status" value="2"/>
</dbReference>
<dbReference type="PANTHER" id="PTHR30404:SF8">
    <property type="entry name" value="AUTOLYSIN PH-RELATED"/>
    <property type="match status" value="1"/>
</dbReference>
<keyword evidence="4" id="KW-1185">Reference proteome</keyword>
<dbReference type="STRING" id="1395513.P343_03810"/>
<dbReference type="InterPro" id="IPR050695">
    <property type="entry name" value="N-acetylmuramoyl_amidase_3"/>
</dbReference>
<dbReference type="InterPro" id="IPR036365">
    <property type="entry name" value="PGBD-like_sf"/>
</dbReference>
<feature type="region of interest" description="Disordered" evidence="1">
    <location>
        <begin position="271"/>
        <end position="290"/>
    </location>
</feature>
<dbReference type="GO" id="GO:0008745">
    <property type="term" value="F:N-acetylmuramoyl-L-alanine amidase activity"/>
    <property type="evidence" value="ECO:0007669"/>
    <property type="project" value="InterPro"/>
</dbReference>
<evidence type="ECO:0000256" key="1">
    <source>
        <dbReference type="SAM" id="MobiDB-lite"/>
    </source>
</evidence>